<evidence type="ECO:0000313" key="6">
    <source>
        <dbReference type="Proteomes" id="UP000217790"/>
    </source>
</evidence>
<gene>
    <name evidence="5" type="ORF">ARMGADRAFT_879356</name>
</gene>
<dbReference type="CDD" id="cd01389">
    <property type="entry name" value="HMG-box_ROX1-like"/>
    <property type="match status" value="1"/>
</dbReference>
<dbReference type="PANTHER" id="PTHR45789:SF2">
    <property type="entry name" value="FI18025P1"/>
    <property type="match status" value="1"/>
</dbReference>
<dbReference type="OMA" id="LHKEMYP"/>
<dbReference type="GO" id="GO:0000981">
    <property type="term" value="F:DNA-binding transcription factor activity, RNA polymerase II-specific"/>
    <property type="evidence" value="ECO:0007669"/>
    <property type="project" value="TreeGrafter"/>
</dbReference>
<protein>
    <recommendedName>
        <fullName evidence="4">HMG box domain-containing protein</fullName>
    </recommendedName>
</protein>
<dbReference type="Gene3D" id="1.10.30.10">
    <property type="entry name" value="High mobility group box domain"/>
    <property type="match status" value="1"/>
</dbReference>
<evidence type="ECO:0000259" key="4">
    <source>
        <dbReference type="PROSITE" id="PS50118"/>
    </source>
</evidence>
<evidence type="ECO:0000256" key="3">
    <source>
        <dbReference type="PROSITE-ProRule" id="PRU00267"/>
    </source>
</evidence>
<reference evidence="6" key="1">
    <citation type="journal article" date="2017" name="Nat. Ecol. Evol.">
        <title>Genome expansion and lineage-specific genetic innovations in the forest pathogenic fungi Armillaria.</title>
        <authorList>
            <person name="Sipos G."/>
            <person name="Prasanna A.N."/>
            <person name="Walter M.C."/>
            <person name="O'Connor E."/>
            <person name="Balint B."/>
            <person name="Krizsan K."/>
            <person name="Kiss B."/>
            <person name="Hess J."/>
            <person name="Varga T."/>
            <person name="Slot J."/>
            <person name="Riley R."/>
            <person name="Boka B."/>
            <person name="Rigling D."/>
            <person name="Barry K."/>
            <person name="Lee J."/>
            <person name="Mihaltcheva S."/>
            <person name="LaButti K."/>
            <person name="Lipzen A."/>
            <person name="Waldron R."/>
            <person name="Moloney N.M."/>
            <person name="Sperisen C."/>
            <person name="Kredics L."/>
            <person name="Vagvoelgyi C."/>
            <person name="Patrignani A."/>
            <person name="Fitzpatrick D."/>
            <person name="Nagy I."/>
            <person name="Doyle S."/>
            <person name="Anderson J.B."/>
            <person name="Grigoriev I.V."/>
            <person name="Gueldener U."/>
            <person name="Muensterkoetter M."/>
            <person name="Nagy L.G."/>
        </authorList>
    </citation>
    <scope>NUCLEOTIDE SEQUENCE [LARGE SCALE GENOMIC DNA]</scope>
    <source>
        <strain evidence="6">Ar21-2</strain>
    </source>
</reference>
<feature type="domain" description="HMG box" evidence="4">
    <location>
        <begin position="1"/>
        <end position="70"/>
    </location>
</feature>
<dbReference type="SMART" id="SM00398">
    <property type="entry name" value="HMG"/>
    <property type="match status" value="1"/>
</dbReference>
<dbReference type="Proteomes" id="UP000217790">
    <property type="component" value="Unassembled WGS sequence"/>
</dbReference>
<accession>A0A2H3ERQ2</accession>
<evidence type="ECO:0000256" key="1">
    <source>
        <dbReference type="ARBA" id="ARBA00023125"/>
    </source>
</evidence>
<dbReference type="STRING" id="47427.A0A2H3ERQ2"/>
<dbReference type="OrthoDB" id="6247875at2759"/>
<dbReference type="AlphaFoldDB" id="A0A2H3ERQ2"/>
<dbReference type="PROSITE" id="PS50118">
    <property type="entry name" value="HMG_BOX_2"/>
    <property type="match status" value="1"/>
</dbReference>
<evidence type="ECO:0000313" key="5">
    <source>
        <dbReference type="EMBL" id="PBL01477.1"/>
    </source>
</evidence>
<keyword evidence="1 3" id="KW-0238">DNA-binding</keyword>
<organism evidence="5 6">
    <name type="scientific">Armillaria gallica</name>
    <name type="common">Bulbous honey fungus</name>
    <name type="synonym">Armillaria bulbosa</name>
    <dbReference type="NCBI Taxonomy" id="47427"/>
    <lineage>
        <taxon>Eukaryota</taxon>
        <taxon>Fungi</taxon>
        <taxon>Dikarya</taxon>
        <taxon>Basidiomycota</taxon>
        <taxon>Agaricomycotina</taxon>
        <taxon>Agaricomycetes</taxon>
        <taxon>Agaricomycetidae</taxon>
        <taxon>Agaricales</taxon>
        <taxon>Marasmiineae</taxon>
        <taxon>Physalacriaceae</taxon>
        <taxon>Armillaria</taxon>
    </lineage>
</organism>
<dbReference type="InterPro" id="IPR036910">
    <property type="entry name" value="HMG_box_dom_sf"/>
</dbReference>
<dbReference type="Pfam" id="PF00505">
    <property type="entry name" value="HMG_box"/>
    <property type="match status" value="1"/>
</dbReference>
<feature type="non-terminal residue" evidence="5">
    <location>
        <position position="85"/>
    </location>
</feature>
<dbReference type="InParanoid" id="A0A2H3ERQ2"/>
<keyword evidence="6" id="KW-1185">Reference proteome</keyword>
<dbReference type="GO" id="GO:0000978">
    <property type="term" value="F:RNA polymerase II cis-regulatory region sequence-specific DNA binding"/>
    <property type="evidence" value="ECO:0007669"/>
    <property type="project" value="TreeGrafter"/>
</dbReference>
<dbReference type="InterPro" id="IPR051356">
    <property type="entry name" value="SOX/SOX-like_TF"/>
</dbReference>
<evidence type="ECO:0000256" key="2">
    <source>
        <dbReference type="ARBA" id="ARBA00023242"/>
    </source>
</evidence>
<feature type="non-terminal residue" evidence="5">
    <location>
        <position position="1"/>
    </location>
</feature>
<sequence length="85" mass="10360">IPRPPNCYIIFRKDVVAKKLIPKGAEHDSRHLSRIIGELWQKLPEEERRYYHQRAAEELENHKILYPNYVYQPQKRTPKPREVKR</sequence>
<dbReference type="PANTHER" id="PTHR45789">
    <property type="entry name" value="FI18025P1"/>
    <property type="match status" value="1"/>
</dbReference>
<dbReference type="GO" id="GO:0005634">
    <property type="term" value="C:nucleus"/>
    <property type="evidence" value="ECO:0007669"/>
    <property type="project" value="UniProtKB-UniRule"/>
</dbReference>
<proteinExistence type="predicted"/>
<name>A0A2H3ERQ2_ARMGA</name>
<dbReference type="InterPro" id="IPR009071">
    <property type="entry name" value="HMG_box_dom"/>
</dbReference>
<dbReference type="EMBL" id="KZ293646">
    <property type="protein sequence ID" value="PBL01477.1"/>
    <property type="molecule type" value="Genomic_DNA"/>
</dbReference>
<dbReference type="SUPFAM" id="SSF47095">
    <property type="entry name" value="HMG-box"/>
    <property type="match status" value="1"/>
</dbReference>
<keyword evidence="2 3" id="KW-0539">Nucleus</keyword>
<feature type="DNA-binding region" description="HMG box" evidence="3">
    <location>
        <begin position="1"/>
        <end position="70"/>
    </location>
</feature>